<dbReference type="SUPFAM" id="SSF46785">
    <property type="entry name" value="Winged helix' DNA-binding domain"/>
    <property type="match status" value="1"/>
</dbReference>
<organism evidence="5 6">
    <name type="scientific">Pedobacter hiemivivus</name>
    <dbReference type="NCBI Taxonomy" id="2530454"/>
    <lineage>
        <taxon>Bacteria</taxon>
        <taxon>Pseudomonadati</taxon>
        <taxon>Bacteroidota</taxon>
        <taxon>Sphingobacteriia</taxon>
        <taxon>Sphingobacteriales</taxon>
        <taxon>Sphingobacteriaceae</taxon>
        <taxon>Pedobacter</taxon>
    </lineage>
</organism>
<feature type="domain" description="HTH gntR-type" evidence="4">
    <location>
        <begin position="13"/>
        <end position="81"/>
    </location>
</feature>
<keyword evidence="2" id="KW-0238">DNA-binding</keyword>
<reference evidence="5 6" key="1">
    <citation type="submission" date="2019-02" db="EMBL/GenBank/DDBJ databases">
        <title>Pedobacter sp. RP-3-8 sp. nov., isolated from Arctic soil.</title>
        <authorList>
            <person name="Dahal R.H."/>
        </authorList>
    </citation>
    <scope>NUCLEOTIDE SEQUENCE [LARGE SCALE GENOMIC DNA]</scope>
    <source>
        <strain evidence="5 6">RP-3-8</strain>
    </source>
</reference>
<dbReference type="AlphaFoldDB" id="A0A4R0NIV5"/>
<dbReference type="PANTHER" id="PTHR38445:SF10">
    <property type="entry name" value="GNTR-FAMILY TRANSCRIPTIONAL REGULATOR"/>
    <property type="match status" value="1"/>
</dbReference>
<evidence type="ECO:0000313" key="5">
    <source>
        <dbReference type="EMBL" id="TCC99737.1"/>
    </source>
</evidence>
<proteinExistence type="predicted"/>
<evidence type="ECO:0000256" key="3">
    <source>
        <dbReference type="ARBA" id="ARBA00023163"/>
    </source>
</evidence>
<dbReference type="InterPro" id="IPR036390">
    <property type="entry name" value="WH_DNA-bd_sf"/>
</dbReference>
<dbReference type="InterPro" id="IPR028082">
    <property type="entry name" value="Peripla_BP_I"/>
</dbReference>
<dbReference type="PANTHER" id="PTHR38445">
    <property type="entry name" value="HTH-TYPE TRANSCRIPTIONAL REPRESSOR YTRA"/>
    <property type="match status" value="1"/>
</dbReference>
<dbReference type="Pfam" id="PF00392">
    <property type="entry name" value="GntR"/>
    <property type="match status" value="1"/>
</dbReference>
<evidence type="ECO:0000256" key="2">
    <source>
        <dbReference type="ARBA" id="ARBA00023125"/>
    </source>
</evidence>
<dbReference type="Gene3D" id="1.10.10.10">
    <property type="entry name" value="Winged helix-like DNA-binding domain superfamily/Winged helix DNA-binding domain"/>
    <property type="match status" value="1"/>
</dbReference>
<sequence length="343" mass="38557">MESKIKVDSSSKTPVYKQLIAAIQNLIASGELAEGAFLPSMNGLSDELQISKETVKKTYSILREKGLIDSSHGKGFYVKTNTAHKIKILLIFDKLSTYKQVLYNSFVSALGDLSEITILLHNQDIALFQHFVEGNLDNYDYYIVAPHFPLQQTIQKKVVKILSKIPNRKLLLVDRNIEGLNGKFGAVYQDFEKDIYNGLSSGIDILSSFKKLNVISMPGSLYAPLIKKGIETFCIENGVNYEIHHTIDRAKIKSGEVFLILNSQLDLELIELAGIAKEKNYKIGTDIGVISYNESPINEIILNGLTVFSTNFKQMGHLAAQMILDKNFKQIHCEFNLIRRSTF</sequence>
<dbReference type="InterPro" id="IPR036388">
    <property type="entry name" value="WH-like_DNA-bd_sf"/>
</dbReference>
<protein>
    <submittedName>
        <fullName evidence="5">GntR family transcriptional regulator</fullName>
    </submittedName>
</protein>
<evidence type="ECO:0000313" key="6">
    <source>
        <dbReference type="Proteomes" id="UP000291117"/>
    </source>
</evidence>
<name>A0A4R0NIV5_9SPHI</name>
<dbReference type="SMART" id="SM00345">
    <property type="entry name" value="HTH_GNTR"/>
    <property type="match status" value="1"/>
</dbReference>
<comment type="caution">
    <text evidence="5">The sequence shown here is derived from an EMBL/GenBank/DDBJ whole genome shotgun (WGS) entry which is preliminary data.</text>
</comment>
<gene>
    <name evidence="5" type="ORF">EZ444_02765</name>
</gene>
<evidence type="ECO:0000259" key="4">
    <source>
        <dbReference type="PROSITE" id="PS50949"/>
    </source>
</evidence>
<dbReference type="Gene3D" id="3.40.50.2300">
    <property type="match status" value="2"/>
</dbReference>
<dbReference type="InterPro" id="IPR000524">
    <property type="entry name" value="Tscrpt_reg_HTH_GntR"/>
</dbReference>
<dbReference type="GO" id="GO:0003700">
    <property type="term" value="F:DNA-binding transcription factor activity"/>
    <property type="evidence" value="ECO:0007669"/>
    <property type="project" value="InterPro"/>
</dbReference>
<keyword evidence="6" id="KW-1185">Reference proteome</keyword>
<accession>A0A4R0NIV5</accession>
<dbReference type="EMBL" id="SJSM01000001">
    <property type="protein sequence ID" value="TCC99737.1"/>
    <property type="molecule type" value="Genomic_DNA"/>
</dbReference>
<dbReference type="CDD" id="cd07377">
    <property type="entry name" value="WHTH_GntR"/>
    <property type="match status" value="1"/>
</dbReference>
<keyword evidence="3" id="KW-0804">Transcription</keyword>
<dbReference type="Proteomes" id="UP000291117">
    <property type="component" value="Unassembled WGS sequence"/>
</dbReference>
<dbReference type="GO" id="GO:0003677">
    <property type="term" value="F:DNA binding"/>
    <property type="evidence" value="ECO:0007669"/>
    <property type="project" value="UniProtKB-KW"/>
</dbReference>
<dbReference type="OrthoDB" id="742238at2"/>
<evidence type="ECO:0000256" key="1">
    <source>
        <dbReference type="ARBA" id="ARBA00023015"/>
    </source>
</evidence>
<dbReference type="PROSITE" id="PS50949">
    <property type="entry name" value="HTH_GNTR"/>
    <property type="match status" value="1"/>
</dbReference>
<dbReference type="SUPFAM" id="SSF53822">
    <property type="entry name" value="Periplasmic binding protein-like I"/>
    <property type="match status" value="1"/>
</dbReference>
<keyword evidence="1" id="KW-0805">Transcription regulation</keyword>